<reference evidence="3 4" key="1">
    <citation type="submission" date="2016-07" db="EMBL/GenBank/DDBJ databases">
        <title>Pervasive Adenine N6-methylation of Active Genes in Fungi.</title>
        <authorList>
            <consortium name="DOE Joint Genome Institute"/>
            <person name="Mondo S.J."/>
            <person name="Dannebaum R.O."/>
            <person name="Kuo R.C."/>
            <person name="Labutti K."/>
            <person name="Haridas S."/>
            <person name="Kuo A."/>
            <person name="Salamov A."/>
            <person name="Ahrendt S.R."/>
            <person name="Lipzen A."/>
            <person name="Sullivan W."/>
            <person name="Andreopoulos W.B."/>
            <person name="Clum A."/>
            <person name="Lindquist E."/>
            <person name="Daum C."/>
            <person name="Ramamoorthy G.K."/>
            <person name="Gryganskyi A."/>
            <person name="Culley D."/>
            <person name="Magnuson J.K."/>
            <person name="James T.Y."/>
            <person name="O'Malley M.A."/>
            <person name="Stajich J.E."/>
            <person name="Spatafora J.W."/>
            <person name="Visel A."/>
            <person name="Grigoriev I.V."/>
        </authorList>
    </citation>
    <scope>NUCLEOTIDE SEQUENCE [LARGE SCALE GENOMIC DNA]</scope>
    <source>
        <strain evidence="3 4">JEL800</strain>
    </source>
</reference>
<evidence type="ECO:0000313" key="4">
    <source>
        <dbReference type="Proteomes" id="UP000193642"/>
    </source>
</evidence>
<dbReference type="Gene3D" id="2.60.40.10">
    <property type="entry name" value="Immunoglobulins"/>
    <property type="match status" value="1"/>
</dbReference>
<dbReference type="InterPro" id="IPR036156">
    <property type="entry name" value="Beta-gal/glucu_dom_sf"/>
</dbReference>
<dbReference type="InterPro" id="IPR051913">
    <property type="entry name" value="GH2_Domain-Containing"/>
</dbReference>
<dbReference type="Proteomes" id="UP000193642">
    <property type="component" value="Unassembled WGS sequence"/>
</dbReference>
<evidence type="ECO:0000259" key="2">
    <source>
        <dbReference type="Pfam" id="PF02836"/>
    </source>
</evidence>
<protein>
    <submittedName>
        <fullName evidence="3">Glycoside hydrolase</fullName>
    </submittedName>
</protein>
<dbReference type="OrthoDB" id="408320at2759"/>
<dbReference type="AlphaFoldDB" id="A0A1Y2C8Q2"/>
<sequence length="345" mass="38782">MSVDNTAFSDVVPLKPEFPLFGGLFRDIGYWIVPKKRPLFSLFDLGSTGVRFQQTNALSKQKLQIGTFNTLLTVACYGNLTQRETSFRVYVKVSDGINDVVSLTRTYSIHESCLIPGSFTIPFSIVKPRLWHGRVDPFLYDATVDIEYNSAKADSVTTKIGVRSFKVDSQTGFFLNGAPYPLYGASLHQDFANLGWAIKPSHVKQNFEALKELNATALRCSNYQHSDETYSFADELGLIVWADIPNIGVAPANPAMFVNAGLQLRELIRQTGSHPSILFWGLAHEPDVFHPDNSFPYPLLWSLRQIAKLEDPTRLTVGPNLTISRAKILSRPLQYRIRHLLLQLF</sequence>
<gene>
    <name evidence="3" type="ORF">BCR33DRAFT_261342</name>
</gene>
<evidence type="ECO:0000313" key="3">
    <source>
        <dbReference type="EMBL" id="ORY43413.1"/>
    </source>
</evidence>
<proteinExistence type="predicted"/>
<accession>A0A1Y2C8Q2</accession>
<feature type="domain" description="Glycoside hydrolase family 2 catalytic" evidence="2">
    <location>
        <begin position="171"/>
        <end position="315"/>
    </location>
</feature>
<dbReference type="PRINTS" id="PR00132">
    <property type="entry name" value="GLHYDRLASE2"/>
</dbReference>
<dbReference type="InterPro" id="IPR006102">
    <property type="entry name" value="Ig-like_GH2"/>
</dbReference>
<keyword evidence="4" id="KW-1185">Reference proteome</keyword>
<dbReference type="GO" id="GO:0005975">
    <property type="term" value="P:carbohydrate metabolic process"/>
    <property type="evidence" value="ECO:0007669"/>
    <property type="project" value="InterPro"/>
</dbReference>
<dbReference type="Pfam" id="PF00703">
    <property type="entry name" value="Glyco_hydro_2"/>
    <property type="match status" value="1"/>
</dbReference>
<name>A0A1Y2C8Q2_9FUNG</name>
<dbReference type="SUPFAM" id="SSF51445">
    <property type="entry name" value="(Trans)glycosidases"/>
    <property type="match status" value="1"/>
</dbReference>
<dbReference type="InterPro" id="IPR013783">
    <property type="entry name" value="Ig-like_fold"/>
</dbReference>
<dbReference type="EMBL" id="MCGO01000025">
    <property type="protein sequence ID" value="ORY43413.1"/>
    <property type="molecule type" value="Genomic_DNA"/>
</dbReference>
<dbReference type="Pfam" id="PF02836">
    <property type="entry name" value="Glyco_hydro_2_C"/>
    <property type="match status" value="1"/>
</dbReference>
<evidence type="ECO:0000259" key="1">
    <source>
        <dbReference type="Pfam" id="PF00703"/>
    </source>
</evidence>
<organism evidence="3 4">
    <name type="scientific">Rhizoclosmatium globosum</name>
    <dbReference type="NCBI Taxonomy" id="329046"/>
    <lineage>
        <taxon>Eukaryota</taxon>
        <taxon>Fungi</taxon>
        <taxon>Fungi incertae sedis</taxon>
        <taxon>Chytridiomycota</taxon>
        <taxon>Chytridiomycota incertae sedis</taxon>
        <taxon>Chytridiomycetes</taxon>
        <taxon>Chytridiales</taxon>
        <taxon>Chytriomycetaceae</taxon>
        <taxon>Rhizoclosmatium</taxon>
    </lineage>
</organism>
<dbReference type="InterPro" id="IPR006103">
    <property type="entry name" value="Glyco_hydro_2_cat"/>
</dbReference>
<dbReference type="STRING" id="329046.A0A1Y2C8Q2"/>
<dbReference type="SUPFAM" id="SSF49303">
    <property type="entry name" value="beta-Galactosidase/glucuronidase domain"/>
    <property type="match status" value="1"/>
</dbReference>
<dbReference type="PANTHER" id="PTHR42732:SF1">
    <property type="entry name" value="BETA-MANNOSIDASE"/>
    <property type="match status" value="1"/>
</dbReference>
<keyword evidence="3" id="KW-0378">Hydrolase</keyword>
<dbReference type="InterPro" id="IPR006101">
    <property type="entry name" value="Glyco_hydro_2"/>
</dbReference>
<dbReference type="GO" id="GO:0004553">
    <property type="term" value="F:hydrolase activity, hydrolyzing O-glycosyl compounds"/>
    <property type="evidence" value="ECO:0007669"/>
    <property type="project" value="InterPro"/>
</dbReference>
<dbReference type="Gene3D" id="3.20.20.80">
    <property type="entry name" value="Glycosidases"/>
    <property type="match status" value="1"/>
</dbReference>
<feature type="domain" description="Glycoside hydrolase family 2 immunoglobulin-like beta-sandwich" evidence="1">
    <location>
        <begin position="79"/>
        <end position="163"/>
    </location>
</feature>
<comment type="caution">
    <text evidence="3">The sequence shown here is derived from an EMBL/GenBank/DDBJ whole genome shotgun (WGS) entry which is preliminary data.</text>
</comment>
<dbReference type="PANTHER" id="PTHR42732">
    <property type="entry name" value="BETA-GALACTOSIDASE"/>
    <property type="match status" value="1"/>
</dbReference>
<dbReference type="InterPro" id="IPR017853">
    <property type="entry name" value="GH"/>
</dbReference>